<feature type="transmembrane region" description="Helical" evidence="7">
    <location>
        <begin position="348"/>
        <end position="368"/>
    </location>
</feature>
<sequence length="385" mass="39451">MVLAVALSTGALLASVGISATASKQISSDMAAATLDVITVSVSGPQLDSETALGSDDSASTPDLAFPVDAEDRATEVDMVLAAGMRLEMPATGDGGLHAMRASNGNVLDAVTLAGVSGGYLEAAEIELHSGRTWFLDSEEDVVVLGQRAAQRLGVPISSDPTGHQVWVGARPFQVVDFVRDSPSQRVDLSSAALIPYASALGTTRTDSIAQMLVRVAPGSGAQVSRVIRTAIRPDNPKELVASDVASMSTLRRGVDTQLDRLAGGIGIFLLCLSALLIANSMVVSVVSRTGEIGLRRALGASRAGVSAVFWGEGLILGLIGGTTGSALASTLVLGVSAWNQWSVALDFWLVLLGPVIGAIIGVVASAYPAARAARISPAIAVRND</sequence>
<keyword evidence="5 7" id="KW-0472">Membrane</keyword>
<evidence type="ECO:0000256" key="2">
    <source>
        <dbReference type="ARBA" id="ARBA00022475"/>
    </source>
</evidence>
<evidence type="ECO:0000256" key="7">
    <source>
        <dbReference type="SAM" id="Phobius"/>
    </source>
</evidence>
<evidence type="ECO:0000313" key="11">
    <source>
        <dbReference type="EMBL" id="MBD7982915.1"/>
    </source>
</evidence>
<name>A0ABR8U4E7_9CELL</name>
<evidence type="ECO:0000256" key="8">
    <source>
        <dbReference type="SAM" id="SignalP"/>
    </source>
</evidence>
<evidence type="ECO:0000256" key="5">
    <source>
        <dbReference type="ARBA" id="ARBA00023136"/>
    </source>
</evidence>
<evidence type="ECO:0000256" key="1">
    <source>
        <dbReference type="ARBA" id="ARBA00004651"/>
    </source>
</evidence>
<dbReference type="Pfam" id="PF02687">
    <property type="entry name" value="FtsX"/>
    <property type="match status" value="1"/>
</dbReference>
<dbReference type="InterPro" id="IPR050250">
    <property type="entry name" value="Macrolide_Exporter_MacB"/>
</dbReference>
<feature type="transmembrane region" description="Helical" evidence="7">
    <location>
        <begin position="308"/>
        <end position="336"/>
    </location>
</feature>
<dbReference type="Proteomes" id="UP000655570">
    <property type="component" value="Unassembled WGS sequence"/>
</dbReference>
<reference evidence="11 12" key="1">
    <citation type="submission" date="2020-08" db="EMBL/GenBank/DDBJ databases">
        <title>A Genomic Blueprint of the Chicken Gut Microbiome.</title>
        <authorList>
            <person name="Gilroy R."/>
            <person name="Ravi A."/>
            <person name="Getino M."/>
            <person name="Pursley I."/>
            <person name="Horton D.L."/>
            <person name="Alikhan N.-F."/>
            <person name="Baker D."/>
            <person name="Gharbi K."/>
            <person name="Hall N."/>
            <person name="Watson M."/>
            <person name="Adriaenssens E.M."/>
            <person name="Foster-Nyarko E."/>
            <person name="Jarju S."/>
            <person name="Secka A."/>
            <person name="Antonio M."/>
            <person name="Oren A."/>
            <person name="Chaudhuri R."/>
            <person name="La Ragione R.M."/>
            <person name="Hildebrand F."/>
            <person name="Pallen M.J."/>
        </authorList>
    </citation>
    <scope>NUCLEOTIDE SEQUENCE [LARGE SCALE GENOMIC DNA]</scope>
    <source>
        <strain evidence="11 12">Sa2CUA9</strain>
    </source>
</reference>
<dbReference type="Pfam" id="PF12704">
    <property type="entry name" value="MacB_PCD"/>
    <property type="match status" value="1"/>
</dbReference>
<comment type="subcellular location">
    <subcellularLocation>
        <location evidence="1">Cell membrane</location>
        <topology evidence="1">Multi-pass membrane protein</topology>
    </subcellularLocation>
</comment>
<dbReference type="InterPro" id="IPR003838">
    <property type="entry name" value="ABC3_permease_C"/>
</dbReference>
<keyword evidence="2" id="KW-1003">Cell membrane</keyword>
<feature type="transmembrane region" description="Helical" evidence="7">
    <location>
        <begin position="262"/>
        <end position="287"/>
    </location>
</feature>
<comment type="similarity">
    <text evidence="6">Belongs to the ABC-4 integral membrane protein family.</text>
</comment>
<keyword evidence="8" id="KW-0732">Signal</keyword>
<evidence type="ECO:0000256" key="4">
    <source>
        <dbReference type="ARBA" id="ARBA00022989"/>
    </source>
</evidence>
<dbReference type="EMBL" id="JACSQF010000034">
    <property type="protein sequence ID" value="MBD7982915.1"/>
    <property type="molecule type" value="Genomic_DNA"/>
</dbReference>
<dbReference type="PANTHER" id="PTHR30572:SF4">
    <property type="entry name" value="ABC TRANSPORTER PERMEASE YTRF"/>
    <property type="match status" value="1"/>
</dbReference>
<accession>A0ABR8U4E7</accession>
<dbReference type="PANTHER" id="PTHR30572">
    <property type="entry name" value="MEMBRANE COMPONENT OF TRANSPORTER-RELATED"/>
    <property type="match status" value="1"/>
</dbReference>
<feature type="domain" description="ABC3 transporter permease C-terminal" evidence="9">
    <location>
        <begin position="266"/>
        <end position="378"/>
    </location>
</feature>
<comment type="caution">
    <text evidence="11">The sequence shown here is derived from an EMBL/GenBank/DDBJ whole genome shotgun (WGS) entry which is preliminary data.</text>
</comment>
<feature type="chain" id="PRO_5045046927" evidence="8">
    <location>
        <begin position="23"/>
        <end position="385"/>
    </location>
</feature>
<feature type="domain" description="MacB-like periplasmic core" evidence="10">
    <location>
        <begin position="2"/>
        <end position="227"/>
    </location>
</feature>
<proteinExistence type="inferred from homology"/>
<keyword evidence="3 7" id="KW-0812">Transmembrane</keyword>
<gene>
    <name evidence="11" type="ORF">H9641_19650</name>
</gene>
<organism evidence="11 12">
    <name type="scientific">Oerskovia merdavium</name>
    <dbReference type="NCBI Taxonomy" id="2762227"/>
    <lineage>
        <taxon>Bacteria</taxon>
        <taxon>Bacillati</taxon>
        <taxon>Actinomycetota</taxon>
        <taxon>Actinomycetes</taxon>
        <taxon>Micrococcales</taxon>
        <taxon>Cellulomonadaceae</taxon>
        <taxon>Oerskovia</taxon>
    </lineage>
</organism>
<evidence type="ECO:0000259" key="9">
    <source>
        <dbReference type="Pfam" id="PF02687"/>
    </source>
</evidence>
<evidence type="ECO:0000259" key="10">
    <source>
        <dbReference type="Pfam" id="PF12704"/>
    </source>
</evidence>
<keyword evidence="4 7" id="KW-1133">Transmembrane helix</keyword>
<protein>
    <submittedName>
        <fullName evidence="11">ABC transporter permease</fullName>
    </submittedName>
</protein>
<evidence type="ECO:0000313" key="12">
    <source>
        <dbReference type="Proteomes" id="UP000655570"/>
    </source>
</evidence>
<keyword evidence="12" id="KW-1185">Reference proteome</keyword>
<dbReference type="InterPro" id="IPR025857">
    <property type="entry name" value="MacB_PCD"/>
</dbReference>
<feature type="signal peptide" evidence="8">
    <location>
        <begin position="1"/>
        <end position="22"/>
    </location>
</feature>
<evidence type="ECO:0000256" key="6">
    <source>
        <dbReference type="ARBA" id="ARBA00038076"/>
    </source>
</evidence>
<evidence type="ECO:0000256" key="3">
    <source>
        <dbReference type="ARBA" id="ARBA00022692"/>
    </source>
</evidence>